<accession>A0ABX1W1I8</accession>
<dbReference type="PANTHER" id="PTHR43031">
    <property type="entry name" value="FAD-DEPENDENT OXIDOREDUCTASE"/>
    <property type="match status" value="1"/>
</dbReference>
<dbReference type="SMART" id="SM00450">
    <property type="entry name" value="RHOD"/>
    <property type="match status" value="1"/>
</dbReference>
<dbReference type="InterPro" id="IPR050229">
    <property type="entry name" value="GlpE_sulfurtransferase"/>
</dbReference>
<dbReference type="PROSITE" id="PS50206">
    <property type="entry name" value="RHODANESE_3"/>
    <property type="match status" value="1"/>
</dbReference>
<evidence type="ECO:0000259" key="1">
    <source>
        <dbReference type="PROSITE" id="PS50206"/>
    </source>
</evidence>
<proteinExistence type="predicted"/>
<dbReference type="RefSeq" id="WP_175268795.1">
    <property type="nucleotide sequence ID" value="NZ_JABFCR010000002.1"/>
</dbReference>
<sequence length="112" mass="11938">MNIFQQLFGGGASADLAGIIKEGALLVDVRTPGEFAGGHVKGSVNIPLDKVSSQLSKFKNQKNIIVFCQSGGRSGQAKTILEQNGFTNVVNGGTGTMWHNTFNLAEWKNQSN</sequence>
<name>A0ABX1W1I8_9SPHI</name>
<evidence type="ECO:0000313" key="2">
    <source>
        <dbReference type="EMBL" id="NNU33094.1"/>
    </source>
</evidence>
<dbReference type="CDD" id="cd00158">
    <property type="entry name" value="RHOD"/>
    <property type="match status" value="1"/>
</dbReference>
<organism evidence="2 3">
    <name type="scientific">Mucilaginibacter humi</name>
    <dbReference type="NCBI Taxonomy" id="2732510"/>
    <lineage>
        <taxon>Bacteria</taxon>
        <taxon>Pseudomonadati</taxon>
        <taxon>Bacteroidota</taxon>
        <taxon>Sphingobacteriia</taxon>
        <taxon>Sphingobacteriales</taxon>
        <taxon>Sphingobacteriaceae</taxon>
        <taxon>Mucilaginibacter</taxon>
    </lineage>
</organism>
<feature type="domain" description="Rhodanese" evidence="1">
    <location>
        <begin position="20"/>
        <end position="106"/>
    </location>
</feature>
<dbReference type="EMBL" id="JABFCR010000002">
    <property type="protein sequence ID" value="NNU33094.1"/>
    <property type="molecule type" value="Genomic_DNA"/>
</dbReference>
<keyword evidence="3" id="KW-1185">Reference proteome</keyword>
<protein>
    <submittedName>
        <fullName evidence="2">Rhodanese-like domain-containing protein</fullName>
    </submittedName>
</protein>
<comment type="caution">
    <text evidence="2">The sequence shown here is derived from an EMBL/GenBank/DDBJ whole genome shotgun (WGS) entry which is preliminary data.</text>
</comment>
<dbReference type="InterPro" id="IPR001763">
    <property type="entry name" value="Rhodanese-like_dom"/>
</dbReference>
<dbReference type="Proteomes" id="UP000566071">
    <property type="component" value="Unassembled WGS sequence"/>
</dbReference>
<dbReference type="InterPro" id="IPR036873">
    <property type="entry name" value="Rhodanese-like_dom_sf"/>
</dbReference>
<evidence type="ECO:0000313" key="3">
    <source>
        <dbReference type="Proteomes" id="UP000566071"/>
    </source>
</evidence>
<gene>
    <name evidence="2" type="ORF">HK413_00880</name>
</gene>
<dbReference type="SUPFAM" id="SSF52821">
    <property type="entry name" value="Rhodanese/Cell cycle control phosphatase"/>
    <property type="match status" value="1"/>
</dbReference>
<dbReference type="PANTHER" id="PTHR43031:SF1">
    <property type="entry name" value="PYRIDINE NUCLEOTIDE-DISULPHIDE OXIDOREDUCTASE"/>
    <property type="match status" value="1"/>
</dbReference>
<dbReference type="Pfam" id="PF00581">
    <property type="entry name" value="Rhodanese"/>
    <property type="match status" value="1"/>
</dbReference>
<reference evidence="2 3" key="1">
    <citation type="submission" date="2020-05" db="EMBL/GenBank/DDBJ databases">
        <authorList>
            <person name="Khan S.A."/>
            <person name="Jeon C.O."/>
            <person name="Chun B.H."/>
        </authorList>
    </citation>
    <scope>NUCLEOTIDE SEQUENCE [LARGE SCALE GENOMIC DNA]</scope>
    <source>
        <strain evidence="2 3">S1162</strain>
    </source>
</reference>
<dbReference type="Gene3D" id="3.40.250.10">
    <property type="entry name" value="Rhodanese-like domain"/>
    <property type="match status" value="1"/>
</dbReference>